<organism evidence="1 2">
    <name type="scientific">Candidatus Curtissbacteria bacterium RIFCSPHIGHO2_01_FULL_41_11</name>
    <dbReference type="NCBI Taxonomy" id="1797711"/>
    <lineage>
        <taxon>Bacteria</taxon>
        <taxon>Candidatus Curtissiibacteriota</taxon>
    </lineage>
</organism>
<accession>A0A1F5G8M7</accession>
<protein>
    <submittedName>
        <fullName evidence="1">Uncharacterized protein</fullName>
    </submittedName>
</protein>
<dbReference type="AlphaFoldDB" id="A0A1F5G8M7"/>
<dbReference type="EMBL" id="MFAZ01000002">
    <property type="protein sequence ID" value="OGD88174.1"/>
    <property type="molecule type" value="Genomic_DNA"/>
</dbReference>
<proteinExistence type="predicted"/>
<evidence type="ECO:0000313" key="2">
    <source>
        <dbReference type="Proteomes" id="UP000179102"/>
    </source>
</evidence>
<comment type="caution">
    <text evidence="1">The sequence shown here is derived from an EMBL/GenBank/DDBJ whole genome shotgun (WGS) entry which is preliminary data.</text>
</comment>
<name>A0A1F5G8M7_9BACT</name>
<reference evidence="1 2" key="1">
    <citation type="journal article" date="2016" name="Nat. Commun.">
        <title>Thousands of microbial genomes shed light on interconnected biogeochemical processes in an aquifer system.</title>
        <authorList>
            <person name="Anantharaman K."/>
            <person name="Brown C.T."/>
            <person name="Hug L.A."/>
            <person name="Sharon I."/>
            <person name="Castelle C.J."/>
            <person name="Probst A.J."/>
            <person name="Thomas B.C."/>
            <person name="Singh A."/>
            <person name="Wilkins M.J."/>
            <person name="Karaoz U."/>
            <person name="Brodie E.L."/>
            <person name="Williams K.H."/>
            <person name="Hubbard S.S."/>
            <person name="Banfield J.F."/>
        </authorList>
    </citation>
    <scope>NUCLEOTIDE SEQUENCE [LARGE SCALE GENOMIC DNA]</scope>
</reference>
<sequence>MSERVKLVPNESEVVAKRRGISAPVRYVGSAALAIFVGYGAGNAYNDVEHYLSGGERALDPHGSRLDLGPALEFIQSLDSYFLRETALIEKSRVEFRGAASPSQSDLEERDKLIQDGLTLLSKVDSRLKLDSGKRIAIYDGVSLSLDNEYHKLLLDAMTFHSLFAINPILPQSSREHASSSLENIVWLMRQDMPINIEPGKFIFLKEGQFTLLANYYRTIFELRHPMPKEISFRVYQEGDPGSGWYGGDGRYVVTTTAGINAAIHEDGHLQSSLNKGFSQSNFDNLVQEAIERSKTLAGDLSKAYVNLRVVDLSEESRKVEDYAETHDLYFSGGDKFRALIRRMKVDNPRAVYVLEAKYQDRKNFFGGKEFYGYGEVFEPEIGDIFVLDDPDNNKPGIFLRTEPTFTSDAHVAVTFHNSFVKIVDGPVEAVDKSGNKRRMYKVIKVERASGPNSTSSPSYMDISEPGWMSAEWFDFKYN</sequence>
<evidence type="ECO:0000313" key="1">
    <source>
        <dbReference type="EMBL" id="OGD88174.1"/>
    </source>
</evidence>
<dbReference type="Proteomes" id="UP000179102">
    <property type="component" value="Unassembled WGS sequence"/>
</dbReference>
<gene>
    <name evidence="1" type="ORF">A2870_02480</name>
</gene>